<name>A0A382UT73_9ZZZZ</name>
<protein>
    <recommendedName>
        <fullName evidence="2">DUF1513 domain-containing protein</fullName>
    </recommendedName>
</protein>
<accession>A0A382UT73</accession>
<reference evidence="1" key="1">
    <citation type="submission" date="2018-05" db="EMBL/GenBank/DDBJ databases">
        <authorList>
            <person name="Lanie J.A."/>
            <person name="Ng W.-L."/>
            <person name="Kazmierczak K.M."/>
            <person name="Andrzejewski T.M."/>
            <person name="Davidsen T.M."/>
            <person name="Wayne K.J."/>
            <person name="Tettelin H."/>
            <person name="Glass J.I."/>
            <person name="Rusch D."/>
            <person name="Podicherti R."/>
            <person name="Tsui H.-C.T."/>
            <person name="Winkler M.E."/>
        </authorList>
    </citation>
    <scope>NUCLEOTIDE SEQUENCE</scope>
</reference>
<dbReference type="AlphaFoldDB" id="A0A382UT73"/>
<dbReference type="EMBL" id="UINC01146592">
    <property type="protein sequence ID" value="SVD37412.1"/>
    <property type="molecule type" value="Genomic_DNA"/>
</dbReference>
<gene>
    <name evidence="1" type="ORF">METZ01_LOCUS390266</name>
</gene>
<sequence length="162" mass="18010">MANNLHLNNVRCSKKGLFVSGLRTDALIHMDSDLNAKEYCSLPAGTHNARPFKQGVLFNDTKSDCVRAVGRDGNETNFKIPTYDETELTHTNLDDSRIARQGFARGLCLVDQELIAVGSSPSTISLFNLEEKKKVSSVNLSMDIRNAIHGLEVWPYERVLDS</sequence>
<organism evidence="1">
    <name type="scientific">marine metagenome</name>
    <dbReference type="NCBI Taxonomy" id="408172"/>
    <lineage>
        <taxon>unclassified sequences</taxon>
        <taxon>metagenomes</taxon>
        <taxon>ecological metagenomes</taxon>
    </lineage>
</organism>
<evidence type="ECO:0008006" key="2">
    <source>
        <dbReference type="Google" id="ProtNLM"/>
    </source>
</evidence>
<proteinExistence type="predicted"/>
<evidence type="ECO:0000313" key="1">
    <source>
        <dbReference type="EMBL" id="SVD37412.1"/>
    </source>
</evidence>